<sequence length="96" mass="11123">MESGEAVKLAVHYYVEHKFLESGHSYIEVDSIHSAIECRKKIKNANPYIVKELTNKDMVSYQQRCIHDIKACPLLPPSELLLQNQHLKTVMKKMKL</sequence>
<keyword evidence="2" id="KW-1185">Reference proteome</keyword>
<gene>
    <name evidence="1" type="ORF">PR048_022244</name>
</gene>
<dbReference type="Proteomes" id="UP001159363">
    <property type="component" value="Chromosome 7"/>
</dbReference>
<dbReference type="EMBL" id="JARBHB010000008">
    <property type="protein sequence ID" value="KAJ8877788.1"/>
    <property type="molecule type" value="Genomic_DNA"/>
</dbReference>
<proteinExistence type="predicted"/>
<feature type="non-terminal residue" evidence="1">
    <location>
        <position position="96"/>
    </location>
</feature>
<evidence type="ECO:0000313" key="2">
    <source>
        <dbReference type="Proteomes" id="UP001159363"/>
    </source>
</evidence>
<reference evidence="1 2" key="1">
    <citation type="submission" date="2023-02" db="EMBL/GenBank/DDBJ databases">
        <title>LHISI_Scaffold_Assembly.</title>
        <authorList>
            <person name="Stuart O.P."/>
            <person name="Cleave R."/>
            <person name="Magrath M.J.L."/>
            <person name="Mikheyev A.S."/>
        </authorList>
    </citation>
    <scope>NUCLEOTIDE SEQUENCE [LARGE SCALE GENOMIC DNA]</scope>
    <source>
        <strain evidence="1">Daus_M_001</strain>
        <tissue evidence="1">Leg muscle</tissue>
    </source>
</reference>
<evidence type="ECO:0000313" key="1">
    <source>
        <dbReference type="EMBL" id="KAJ8877788.1"/>
    </source>
</evidence>
<protein>
    <submittedName>
        <fullName evidence="1">Uncharacterized protein</fullName>
    </submittedName>
</protein>
<name>A0ABQ9H0H3_9NEOP</name>
<accession>A0ABQ9H0H3</accession>
<organism evidence="1 2">
    <name type="scientific">Dryococelus australis</name>
    <dbReference type="NCBI Taxonomy" id="614101"/>
    <lineage>
        <taxon>Eukaryota</taxon>
        <taxon>Metazoa</taxon>
        <taxon>Ecdysozoa</taxon>
        <taxon>Arthropoda</taxon>
        <taxon>Hexapoda</taxon>
        <taxon>Insecta</taxon>
        <taxon>Pterygota</taxon>
        <taxon>Neoptera</taxon>
        <taxon>Polyneoptera</taxon>
        <taxon>Phasmatodea</taxon>
        <taxon>Verophasmatodea</taxon>
        <taxon>Anareolatae</taxon>
        <taxon>Phasmatidae</taxon>
        <taxon>Eurycanthinae</taxon>
        <taxon>Dryococelus</taxon>
    </lineage>
</organism>
<comment type="caution">
    <text evidence="1">The sequence shown here is derived from an EMBL/GenBank/DDBJ whole genome shotgun (WGS) entry which is preliminary data.</text>
</comment>